<dbReference type="InterPro" id="IPR030890">
    <property type="entry name" value="LP_HExxH_w_TonB"/>
</dbReference>
<gene>
    <name evidence="1" type="ORF">ACFOET_03640</name>
</gene>
<reference evidence="2" key="1">
    <citation type="journal article" date="2019" name="Int. J. Syst. Evol. Microbiol.">
        <title>The Global Catalogue of Microorganisms (GCM) 10K type strain sequencing project: providing services to taxonomists for standard genome sequencing and annotation.</title>
        <authorList>
            <consortium name="The Broad Institute Genomics Platform"/>
            <consortium name="The Broad Institute Genome Sequencing Center for Infectious Disease"/>
            <person name="Wu L."/>
            <person name="Ma J."/>
        </authorList>
    </citation>
    <scope>NUCLEOTIDE SEQUENCE [LARGE SCALE GENOMIC DNA]</scope>
    <source>
        <strain evidence="2">KCTC 52416</strain>
    </source>
</reference>
<comment type="caution">
    <text evidence="1">The sequence shown here is derived from an EMBL/GenBank/DDBJ whole genome shotgun (WGS) entry which is preliminary data.</text>
</comment>
<protein>
    <submittedName>
        <fullName evidence="1">Zinc-binding metallopeptidase</fullName>
    </submittedName>
</protein>
<dbReference type="Proteomes" id="UP001595526">
    <property type="component" value="Unassembled WGS sequence"/>
</dbReference>
<dbReference type="PROSITE" id="PS51257">
    <property type="entry name" value="PROKAR_LIPOPROTEIN"/>
    <property type="match status" value="1"/>
</dbReference>
<dbReference type="Gene3D" id="3.40.390.70">
    <property type="match status" value="1"/>
</dbReference>
<dbReference type="Pfam" id="PF15890">
    <property type="entry name" value="Peptidase_Mx1"/>
    <property type="match status" value="1"/>
</dbReference>
<dbReference type="SUPFAM" id="SSF55486">
    <property type="entry name" value="Metalloproteases ('zincins'), catalytic domain"/>
    <property type="match status" value="1"/>
</dbReference>
<keyword evidence="2" id="KW-1185">Reference proteome</keyword>
<dbReference type="RefSeq" id="WP_379019669.1">
    <property type="nucleotide sequence ID" value="NZ_JBHRTA010000009.1"/>
</dbReference>
<proteinExistence type="predicted"/>
<dbReference type="NCBIfam" id="TIGR04549">
    <property type="entry name" value="LP_HExxH_w_tonB"/>
    <property type="match status" value="1"/>
</dbReference>
<dbReference type="EMBL" id="JBHRTA010000009">
    <property type="protein sequence ID" value="MFC3196698.1"/>
    <property type="molecule type" value="Genomic_DNA"/>
</dbReference>
<sequence>MKRVIACMHVVIVAWLGGACDKAETLPDTPIVGLGGETWVKGPIDSWLDAEFLTPYNIEVKYKWDPFELNYQRNLVPIAEEKVEPVMAAVKDIWIKPYEKVAESTFIKTYVPKQFVLAGSAEYNTDGTVVLGQAEGGRKVLLLRLNRFERSNMGEVRQLLHTIHHEFAHILHQSKLYPVAWKALNPQWYTATWYNNTDAAAHRQGLISAYAKANPDEDFVETISFLLVYGQAYYDSVIAKDDVPEAAKVILRRKQNMVVEYFLRNFEIDFSELQRETQAAIARYMHP</sequence>
<organism evidence="1 2">
    <name type="scientific">Parapedobacter deserti</name>
    <dbReference type="NCBI Taxonomy" id="1912957"/>
    <lineage>
        <taxon>Bacteria</taxon>
        <taxon>Pseudomonadati</taxon>
        <taxon>Bacteroidota</taxon>
        <taxon>Sphingobacteriia</taxon>
        <taxon>Sphingobacteriales</taxon>
        <taxon>Sphingobacteriaceae</taxon>
        <taxon>Parapedobacter</taxon>
    </lineage>
</organism>
<accession>A0ABV7JF37</accession>
<evidence type="ECO:0000313" key="1">
    <source>
        <dbReference type="EMBL" id="MFC3196698.1"/>
    </source>
</evidence>
<name>A0ABV7JF37_9SPHI</name>
<evidence type="ECO:0000313" key="2">
    <source>
        <dbReference type="Proteomes" id="UP001595526"/>
    </source>
</evidence>